<dbReference type="PANTHER" id="PTHR23090">
    <property type="entry name" value="NH 3 /GLUTAMINE-DEPENDENT NAD + SYNTHETASE"/>
    <property type="match status" value="1"/>
</dbReference>
<dbReference type="OrthoDB" id="2020662at2759"/>
<evidence type="ECO:0000256" key="6">
    <source>
        <dbReference type="ARBA" id="ARBA00023027"/>
    </source>
</evidence>
<dbReference type="NCBIfam" id="TIGR00552">
    <property type="entry name" value="nadE"/>
    <property type="match status" value="1"/>
</dbReference>
<evidence type="ECO:0000256" key="2">
    <source>
        <dbReference type="ARBA" id="ARBA00007145"/>
    </source>
</evidence>
<comment type="caution">
    <text evidence="9">The sequence shown here is derived from an EMBL/GenBank/DDBJ whole genome shotgun (WGS) entry which is preliminary data.</text>
</comment>
<organism evidence="9 10">
    <name type="scientific">Stentor coeruleus</name>
    <dbReference type="NCBI Taxonomy" id="5963"/>
    <lineage>
        <taxon>Eukaryota</taxon>
        <taxon>Sar</taxon>
        <taxon>Alveolata</taxon>
        <taxon>Ciliophora</taxon>
        <taxon>Postciliodesmatophora</taxon>
        <taxon>Heterotrichea</taxon>
        <taxon>Heterotrichida</taxon>
        <taxon>Stentoridae</taxon>
        <taxon>Stentor</taxon>
    </lineage>
</organism>
<keyword evidence="6 7" id="KW-0520">NAD</keyword>
<dbReference type="AlphaFoldDB" id="A0A1R2AY95"/>
<dbReference type="GO" id="GO:0005737">
    <property type="term" value="C:cytoplasm"/>
    <property type="evidence" value="ECO:0007669"/>
    <property type="project" value="InterPro"/>
</dbReference>
<dbReference type="SUPFAM" id="SSF56317">
    <property type="entry name" value="Carbon-nitrogen hydrolase"/>
    <property type="match status" value="1"/>
</dbReference>
<keyword evidence="4 7" id="KW-0547">Nucleotide-binding</keyword>
<name>A0A1R2AY95_9CILI</name>
<dbReference type="HAMAP" id="MF_02090">
    <property type="entry name" value="NadE_glutamine_dep"/>
    <property type="match status" value="1"/>
</dbReference>
<dbReference type="Gene3D" id="3.40.50.620">
    <property type="entry name" value="HUPs"/>
    <property type="match status" value="1"/>
</dbReference>
<proteinExistence type="inferred from homology"/>
<comment type="catalytic activity">
    <reaction evidence="7">
        <text>deamido-NAD(+) + L-glutamine + ATP + H2O = L-glutamate + AMP + diphosphate + NAD(+) + H(+)</text>
        <dbReference type="Rhea" id="RHEA:24384"/>
        <dbReference type="ChEBI" id="CHEBI:15377"/>
        <dbReference type="ChEBI" id="CHEBI:15378"/>
        <dbReference type="ChEBI" id="CHEBI:29985"/>
        <dbReference type="ChEBI" id="CHEBI:30616"/>
        <dbReference type="ChEBI" id="CHEBI:33019"/>
        <dbReference type="ChEBI" id="CHEBI:57540"/>
        <dbReference type="ChEBI" id="CHEBI:58359"/>
        <dbReference type="ChEBI" id="CHEBI:58437"/>
        <dbReference type="ChEBI" id="CHEBI:456215"/>
        <dbReference type="EC" id="6.3.5.1"/>
    </reaction>
</comment>
<evidence type="ECO:0000256" key="3">
    <source>
        <dbReference type="ARBA" id="ARBA00022598"/>
    </source>
</evidence>
<dbReference type="GO" id="GO:0009435">
    <property type="term" value="P:NAD+ biosynthetic process"/>
    <property type="evidence" value="ECO:0007669"/>
    <property type="project" value="UniProtKB-UniRule"/>
</dbReference>
<evidence type="ECO:0000256" key="5">
    <source>
        <dbReference type="ARBA" id="ARBA00022840"/>
    </source>
</evidence>
<dbReference type="GO" id="GO:0003952">
    <property type="term" value="F:NAD+ synthase (glutamine-hydrolyzing) activity"/>
    <property type="evidence" value="ECO:0007669"/>
    <property type="project" value="UniProtKB-UniRule"/>
</dbReference>
<dbReference type="SUPFAM" id="SSF52402">
    <property type="entry name" value="Adenine nucleotide alpha hydrolases-like"/>
    <property type="match status" value="1"/>
</dbReference>
<comment type="similarity">
    <text evidence="2 7">In the C-terminal section; belongs to the NAD synthetase family.</text>
</comment>
<evidence type="ECO:0000259" key="8">
    <source>
        <dbReference type="PROSITE" id="PS50263"/>
    </source>
</evidence>
<dbReference type="PANTHER" id="PTHR23090:SF9">
    <property type="entry name" value="GLUTAMINE-DEPENDENT NAD(+) SYNTHETASE"/>
    <property type="match status" value="1"/>
</dbReference>
<dbReference type="InterPro" id="IPR022310">
    <property type="entry name" value="NAD/GMP_synthase"/>
</dbReference>
<accession>A0A1R2AY95</accession>
<dbReference type="InterPro" id="IPR003010">
    <property type="entry name" value="C-N_Hydrolase"/>
</dbReference>
<reference evidence="9 10" key="1">
    <citation type="submission" date="2016-11" db="EMBL/GenBank/DDBJ databases">
        <title>The macronuclear genome of Stentor coeruleus: a giant cell with tiny introns.</title>
        <authorList>
            <person name="Slabodnick M."/>
            <person name="Ruby J.G."/>
            <person name="Reiff S.B."/>
            <person name="Swart E.C."/>
            <person name="Gosai S."/>
            <person name="Prabakaran S."/>
            <person name="Witkowska E."/>
            <person name="Larue G.E."/>
            <person name="Fisher S."/>
            <person name="Freeman R.M."/>
            <person name="Gunawardena J."/>
            <person name="Chu W."/>
            <person name="Stover N.A."/>
            <person name="Gregory B.D."/>
            <person name="Nowacki M."/>
            <person name="Derisi J."/>
            <person name="Roy S.W."/>
            <person name="Marshall W.F."/>
            <person name="Sood P."/>
        </authorList>
    </citation>
    <scope>NUCLEOTIDE SEQUENCE [LARGE SCALE GENOMIC DNA]</scope>
    <source>
        <strain evidence="9">WM001</strain>
    </source>
</reference>
<feature type="domain" description="CN hydrolase" evidence="8">
    <location>
        <begin position="4"/>
        <end position="279"/>
    </location>
</feature>
<dbReference type="CDD" id="cd00553">
    <property type="entry name" value="NAD_synthase"/>
    <property type="match status" value="1"/>
</dbReference>
<protein>
    <recommendedName>
        <fullName evidence="7">Glutamine-dependent NAD(+) synthetase</fullName>
        <ecNumber evidence="7">6.3.5.1</ecNumber>
    </recommendedName>
    <alternativeName>
        <fullName evidence="7">NAD(+) synthase [glutamine-hydrolyzing]</fullName>
    </alternativeName>
</protein>
<dbReference type="GO" id="GO:0005524">
    <property type="term" value="F:ATP binding"/>
    <property type="evidence" value="ECO:0007669"/>
    <property type="project" value="UniProtKB-UniRule"/>
</dbReference>
<dbReference type="Gene3D" id="3.60.110.10">
    <property type="entry name" value="Carbon-nitrogen hydrolase"/>
    <property type="match status" value="1"/>
</dbReference>
<evidence type="ECO:0000313" key="9">
    <source>
        <dbReference type="EMBL" id="OMJ69488.1"/>
    </source>
</evidence>
<keyword evidence="10" id="KW-1185">Reference proteome</keyword>
<dbReference type="CDD" id="cd07570">
    <property type="entry name" value="GAT_Gln-NAD-synth"/>
    <property type="match status" value="1"/>
</dbReference>
<gene>
    <name evidence="9" type="ORF">SteCoe_32781</name>
</gene>
<dbReference type="InterPro" id="IPR014729">
    <property type="entry name" value="Rossmann-like_a/b/a_fold"/>
</dbReference>
<keyword evidence="5 7" id="KW-0067">ATP-binding</keyword>
<dbReference type="Pfam" id="PF00795">
    <property type="entry name" value="CN_hydrolase"/>
    <property type="match status" value="1"/>
</dbReference>
<evidence type="ECO:0000256" key="4">
    <source>
        <dbReference type="ARBA" id="ARBA00022741"/>
    </source>
</evidence>
<sequence>MKCTILAIATLNQWSMDFEGNKNRIIESLRQSKDIHKAKLRIGPELEIPGYGCEDHFFETDTILHSWEVLGELLKFTSIEPYNDMLCVFGMPIILNAKNYNCCVCTLAGKIIFIKPKLILADDGNYRESRWFTPWEIGTKSMEVALPEFITDITGQKTATFGNFIMRTVDDVLIGSECCEELWAPLPSSTALFAQGVHIVFNTSGSHFQPCKQEKRESLIESITLKSGGVYMYSNMNGCDGTRLYFDAGSMIIENGELRALTHDFMIRDVNVISACVDLEKIEPYRTPSHVPDLSNNPFFNFDFRIIDLSNFQITMNIRKVTHIPHPYIFTKEKELSHGPACWLWDYLRRSGAKGLFLPLSGGADSASTLAIVGIMCKQVIREINDGDEYNKRVTENDVMRIIGKIPKTGKELVTEIMHTAYMATENSSEQTRVLARKIAEDVGSKHYEVRMDKIIASFEKTFLNMSKGPKPRFQEQGGSWSEDMALQNIQARSRMIMSYLMGQLIPFTNKNPGHLLILASGNLEEGLTGYMTKYDCSSADVNLIGGISKVDLKKFMLWASEHYGYTTLGEIAQAQPTAELKPLEHGKIHQTDEEDLGMTYKEMSEMGKLRRVEHRGPVFMFKKLVCQWKNLNSQEVAGKVKRFFTLHGRNRHKMNVVTPAVHVENYSADDKRFDIRPMIYDYRWKFQFDMIDELLRVRI</sequence>
<dbReference type="UniPathway" id="UPA00253">
    <property type="reaction ID" value="UER00334"/>
</dbReference>
<dbReference type="PROSITE" id="PS50263">
    <property type="entry name" value="CN_HYDROLASE"/>
    <property type="match status" value="1"/>
</dbReference>
<dbReference type="Proteomes" id="UP000187209">
    <property type="component" value="Unassembled WGS sequence"/>
</dbReference>
<dbReference type="EC" id="6.3.5.1" evidence="7"/>
<dbReference type="EMBL" id="MPUH01001192">
    <property type="protein sequence ID" value="OMJ69488.1"/>
    <property type="molecule type" value="Genomic_DNA"/>
</dbReference>
<dbReference type="InterPro" id="IPR014445">
    <property type="entry name" value="Gln-dep_NAD_synthase"/>
</dbReference>
<dbReference type="Pfam" id="PF02540">
    <property type="entry name" value="NAD_synthase"/>
    <property type="match status" value="1"/>
</dbReference>
<dbReference type="GO" id="GO:0004359">
    <property type="term" value="F:glutaminase activity"/>
    <property type="evidence" value="ECO:0007669"/>
    <property type="project" value="InterPro"/>
</dbReference>
<comment type="pathway">
    <text evidence="1 7">Cofactor biosynthesis; NAD(+) biosynthesis; NAD(+) from deamido-NAD(+) (L-Gln route): step 1/1.</text>
</comment>
<evidence type="ECO:0000256" key="1">
    <source>
        <dbReference type="ARBA" id="ARBA00005188"/>
    </source>
</evidence>
<evidence type="ECO:0000256" key="7">
    <source>
        <dbReference type="PIRNR" id="PIRNR006630"/>
    </source>
</evidence>
<dbReference type="InterPro" id="IPR003694">
    <property type="entry name" value="NAD_synthase"/>
</dbReference>
<dbReference type="PIRSF" id="PIRSF006630">
    <property type="entry name" value="NADS_GAT"/>
    <property type="match status" value="1"/>
</dbReference>
<dbReference type="InterPro" id="IPR036526">
    <property type="entry name" value="C-N_Hydrolase_sf"/>
</dbReference>
<evidence type="ECO:0000313" key="10">
    <source>
        <dbReference type="Proteomes" id="UP000187209"/>
    </source>
</evidence>
<dbReference type="FunFam" id="3.40.50.620:FF:000036">
    <property type="entry name" value="Glutamine-dependent NAD(+) synthetase"/>
    <property type="match status" value="1"/>
</dbReference>
<keyword evidence="3 7" id="KW-0436">Ligase</keyword>